<feature type="compositionally biased region" description="Basic and acidic residues" evidence="1">
    <location>
        <begin position="85"/>
        <end position="94"/>
    </location>
</feature>
<feature type="transmembrane region" description="Helical" evidence="2">
    <location>
        <begin position="43"/>
        <end position="66"/>
    </location>
</feature>
<keyword evidence="2" id="KW-1133">Transmembrane helix</keyword>
<keyword evidence="2" id="KW-0812">Transmembrane</keyword>
<accession>A0ABQ3VMC4</accession>
<protein>
    <submittedName>
        <fullName evidence="3">Uncharacterized protein</fullName>
    </submittedName>
</protein>
<feature type="transmembrane region" description="Helical" evidence="2">
    <location>
        <begin position="12"/>
        <end position="37"/>
    </location>
</feature>
<reference evidence="3 4" key="1">
    <citation type="journal article" date="2021" name="Int. J. Syst. Evol. Microbiol.">
        <title>Reticulibacter mediterranei gen. nov., sp. nov., within the new family Reticulibacteraceae fam. nov., and Ktedonospora formicarum gen. nov., sp. nov., Ktedonobacter robiniae sp. nov., Dictyobacter formicarum sp. nov. and Dictyobacter arantiisoli sp. nov., belonging to the class Ktedonobacteria.</title>
        <authorList>
            <person name="Yabe S."/>
            <person name="Zheng Y."/>
            <person name="Wang C.M."/>
            <person name="Sakai Y."/>
            <person name="Abe K."/>
            <person name="Yokota A."/>
            <person name="Donadio S."/>
            <person name="Cavaletti L."/>
            <person name="Monciardini P."/>
        </authorList>
    </citation>
    <scope>NUCLEOTIDE SEQUENCE [LARGE SCALE GENOMIC DNA]</scope>
    <source>
        <strain evidence="3 4">SOSP1-9</strain>
    </source>
</reference>
<dbReference type="RefSeq" id="WP_201363887.1">
    <property type="nucleotide sequence ID" value="NZ_BNJJ01000011.1"/>
</dbReference>
<evidence type="ECO:0000256" key="1">
    <source>
        <dbReference type="SAM" id="MobiDB-lite"/>
    </source>
</evidence>
<name>A0ABQ3VMC4_9CHLR</name>
<gene>
    <name evidence="3" type="ORF">KSZ_42420</name>
</gene>
<sequence length="102" mass="10895">MMKHLEGRNLAHPGCLIGVTLGLIIGIVLAGVLASVFNVAFNTVLLVWLGITVGLGMIGWIWGAYLTTRQQLAAMRANAAETSEAPERTTKERQNPNLPAGQ</sequence>
<dbReference type="Proteomes" id="UP000635565">
    <property type="component" value="Unassembled WGS sequence"/>
</dbReference>
<keyword evidence="4" id="KW-1185">Reference proteome</keyword>
<evidence type="ECO:0000256" key="2">
    <source>
        <dbReference type="SAM" id="Phobius"/>
    </source>
</evidence>
<organism evidence="3 4">
    <name type="scientific">Dictyobacter formicarum</name>
    <dbReference type="NCBI Taxonomy" id="2778368"/>
    <lineage>
        <taxon>Bacteria</taxon>
        <taxon>Bacillati</taxon>
        <taxon>Chloroflexota</taxon>
        <taxon>Ktedonobacteria</taxon>
        <taxon>Ktedonobacterales</taxon>
        <taxon>Dictyobacteraceae</taxon>
        <taxon>Dictyobacter</taxon>
    </lineage>
</organism>
<feature type="region of interest" description="Disordered" evidence="1">
    <location>
        <begin position="77"/>
        <end position="102"/>
    </location>
</feature>
<keyword evidence="2" id="KW-0472">Membrane</keyword>
<comment type="caution">
    <text evidence="3">The sequence shown here is derived from an EMBL/GenBank/DDBJ whole genome shotgun (WGS) entry which is preliminary data.</text>
</comment>
<evidence type="ECO:0000313" key="3">
    <source>
        <dbReference type="EMBL" id="GHO86236.1"/>
    </source>
</evidence>
<proteinExistence type="predicted"/>
<dbReference type="EMBL" id="BNJJ01000011">
    <property type="protein sequence ID" value="GHO86236.1"/>
    <property type="molecule type" value="Genomic_DNA"/>
</dbReference>
<evidence type="ECO:0000313" key="4">
    <source>
        <dbReference type="Proteomes" id="UP000635565"/>
    </source>
</evidence>